<gene>
    <name evidence="2" type="ORF">KTAU_11630</name>
</gene>
<sequence length="61" mass="7048">MKGSERPLAFWLFILLQAVQERWKQRGSKKGQRKKEHHHHNLPTCHVQQLCAAPPTASPPL</sequence>
<dbReference type="AlphaFoldDB" id="A0A5J4K8Q7"/>
<feature type="compositionally biased region" description="Basic residues" evidence="1">
    <location>
        <begin position="25"/>
        <end position="41"/>
    </location>
</feature>
<feature type="region of interest" description="Disordered" evidence="1">
    <location>
        <begin position="24"/>
        <end position="61"/>
    </location>
</feature>
<dbReference type="EMBL" id="BKZV01000001">
    <property type="protein sequence ID" value="GER82526.1"/>
    <property type="molecule type" value="Genomic_DNA"/>
</dbReference>
<keyword evidence="3" id="KW-1185">Reference proteome</keyword>
<comment type="caution">
    <text evidence="2">The sequence shown here is derived from an EMBL/GenBank/DDBJ whole genome shotgun (WGS) entry which is preliminary data.</text>
</comment>
<name>A0A5J4K8Q7_9CHLR</name>
<reference evidence="2 3" key="1">
    <citation type="journal article" date="2019" name="Int. J. Syst. Evol. Microbiol.">
        <title>Thermogemmatispora aurantia sp. nov. and Thermogemmatispora argillosa sp. nov., within the class Ktedonobacteria, and emended description of the genus Thermogemmatispora.</title>
        <authorList>
            <person name="Zheng Y."/>
            <person name="Wang C.M."/>
            <person name="Sakai Y."/>
            <person name="Abe K."/>
            <person name="Yokota A."/>
            <person name="Yabe S."/>
        </authorList>
    </citation>
    <scope>NUCLEOTIDE SEQUENCE [LARGE SCALE GENOMIC DNA]</scope>
    <source>
        <strain evidence="2 3">A1-2</strain>
    </source>
</reference>
<proteinExistence type="predicted"/>
<dbReference type="Proteomes" id="UP000334820">
    <property type="component" value="Unassembled WGS sequence"/>
</dbReference>
<evidence type="ECO:0000313" key="3">
    <source>
        <dbReference type="Proteomes" id="UP000334820"/>
    </source>
</evidence>
<evidence type="ECO:0000313" key="2">
    <source>
        <dbReference type="EMBL" id="GER82526.1"/>
    </source>
</evidence>
<organism evidence="2 3">
    <name type="scientific">Thermogemmatispora aurantia</name>
    <dbReference type="NCBI Taxonomy" id="2045279"/>
    <lineage>
        <taxon>Bacteria</taxon>
        <taxon>Bacillati</taxon>
        <taxon>Chloroflexota</taxon>
        <taxon>Ktedonobacteria</taxon>
        <taxon>Thermogemmatisporales</taxon>
        <taxon>Thermogemmatisporaceae</taxon>
        <taxon>Thermogemmatispora</taxon>
    </lineage>
</organism>
<evidence type="ECO:0000256" key="1">
    <source>
        <dbReference type="SAM" id="MobiDB-lite"/>
    </source>
</evidence>
<protein>
    <submittedName>
        <fullName evidence="2">Uncharacterized protein</fullName>
    </submittedName>
</protein>
<accession>A0A5J4K8Q7</accession>